<evidence type="ECO:0000313" key="1">
    <source>
        <dbReference type="EMBL" id="XDQ96607.1"/>
    </source>
</evidence>
<sequence length="80" mass="8781">MTTEQLQAQVDTLKVRVFDLSETIQGLSALRAQYEEVLQKLIAVSGVEISEDGQVKLEDLVATIAEKFAPAVDEADEESE</sequence>
<dbReference type="EMBL" id="PP442064">
    <property type="protein sequence ID" value="XDQ96607.1"/>
    <property type="molecule type" value="Genomic_DNA"/>
</dbReference>
<name>A0AB39U1D1_9CAUD</name>
<evidence type="ECO:0008006" key="2">
    <source>
        <dbReference type="Google" id="ProtNLM"/>
    </source>
</evidence>
<accession>A0AB39U1D1</accession>
<gene>
    <name evidence="1" type="ORF">BCGALACO_00172</name>
</gene>
<reference evidence="1" key="1">
    <citation type="submission" date="2024-03" db="EMBL/GenBank/DDBJ databases">
        <title>A Strategy of Expanding the Host Range of Bacteriophages and Delaying Bacteriophage Resistance: A Bacteriophage Cocktail Treatment Approach in Klebsiella pneumoniae.</title>
        <authorList>
            <person name="Chen H."/>
        </authorList>
    </citation>
    <scope>NUCLEOTIDE SEQUENCE</scope>
</reference>
<proteinExistence type="predicted"/>
<organism evidence="1">
    <name type="scientific">Klebsiella phage Phi_KR8</name>
    <dbReference type="NCBI Taxonomy" id="3240397"/>
    <lineage>
        <taxon>Viruses</taxon>
        <taxon>Duplodnaviria</taxon>
        <taxon>Heunggongvirae</taxon>
        <taxon>Uroviricota</taxon>
        <taxon>Caudoviricetes</taxon>
    </lineage>
</organism>
<protein>
    <recommendedName>
        <fullName evidence="2">Chaperone for tail fiber formation</fullName>
    </recommendedName>
</protein>